<organism evidence="8 9">
    <name type="scientific">Urechidicola croceus</name>
    <dbReference type="NCBI Taxonomy" id="1850246"/>
    <lineage>
        <taxon>Bacteria</taxon>
        <taxon>Pseudomonadati</taxon>
        <taxon>Bacteroidota</taxon>
        <taxon>Flavobacteriia</taxon>
        <taxon>Flavobacteriales</taxon>
        <taxon>Flavobacteriaceae</taxon>
        <taxon>Urechidicola</taxon>
    </lineage>
</organism>
<evidence type="ECO:0000259" key="7">
    <source>
        <dbReference type="Pfam" id="PF00892"/>
    </source>
</evidence>
<keyword evidence="2" id="KW-1003">Cell membrane</keyword>
<keyword evidence="9" id="KW-1185">Reference proteome</keyword>
<dbReference type="KEGG" id="lul:LPB138_12100"/>
<feature type="transmembrane region" description="Helical" evidence="6">
    <location>
        <begin position="217"/>
        <end position="240"/>
    </location>
</feature>
<dbReference type="PANTHER" id="PTHR32322">
    <property type="entry name" value="INNER MEMBRANE TRANSPORTER"/>
    <property type="match status" value="1"/>
</dbReference>
<dbReference type="PANTHER" id="PTHR32322:SF18">
    <property type="entry name" value="S-ADENOSYLMETHIONINE_S-ADENOSYLHOMOCYSTEINE TRANSPORTER"/>
    <property type="match status" value="1"/>
</dbReference>
<dbReference type="RefSeq" id="WP_070237535.1">
    <property type="nucleotide sequence ID" value="NZ_CP017478.1"/>
</dbReference>
<name>A0A1D8P9Y4_9FLAO</name>
<dbReference type="Pfam" id="PF00892">
    <property type="entry name" value="EamA"/>
    <property type="match status" value="2"/>
</dbReference>
<dbReference type="OrthoDB" id="9811486at2"/>
<proteinExistence type="predicted"/>
<feature type="domain" description="EamA" evidence="7">
    <location>
        <begin position="7"/>
        <end position="139"/>
    </location>
</feature>
<evidence type="ECO:0000313" key="8">
    <source>
        <dbReference type="EMBL" id="AOW21375.1"/>
    </source>
</evidence>
<keyword evidence="3 6" id="KW-0812">Transmembrane</keyword>
<feature type="transmembrane region" description="Helical" evidence="6">
    <location>
        <begin position="35"/>
        <end position="57"/>
    </location>
</feature>
<evidence type="ECO:0000256" key="4">
    <source>
        <dbReference type="ARBA" id="ARBA00022989"/>
    </source>
</evidence>
<feature type="transmembrane region" description="Helical" evidence="6">
    <location>
        <begin position="69"/>
        <end position="89"/>
    </location>
</feature>
<dbReference type="STRING" id="1850246.LPB138_12100"/>
<feature type="transmembrane region" description="Helical" evidence="6">
    <location>
        <begin position="247"/>
        <end position="266"/>
    </location>
</feature>
<dbReference type="GO" id="GO:0005886">
    <property type="term" value="C:plasma membrane"/>
    <property type="evidence" value="ECO:0007669"/>
    <property type="project" value="UniProtKB-SubCell"/>
</dbReference>
<evidence type="ECO:0000256" key="3">
    <source>
        <dbReference type="ARBA" id="ARBA00022692"/>
    </source>
</evidence>
<evidence type="ECO:0000256" key="1">
    <source>
        <dbReference type="ARBA" id="ARBA00004651"/>
    </source>
</evidence>
<evidence type="ECO:0000313" key="9">
    <source>
        <dbReference type="Proteomes" id="UP000176050"/>
    </source>
</evidence>
<accession>A0A1D8P9Y4</accession>
<dbReference type="AlphaFoldDB" id="A0A1D8P9Y4"/>
<protein>
    <submittedName>
        <fullName evidence="8">Multidrug transporter</fullName>
    </submittedName>
</protein>
<dbReference type="SUPFAM" id="SSF103481">
    <property type="entry name" value="Multidrug resistance efflux transporter EmrE"/>
    <property type="match status" value="2"/>
</dbReference>
<keyword evidence="4 6" id="KW-1133">Transmembrane helix</keyword>
<feature type="transmembrane region" description="Helical" evidence="6">
    <location>
        <begin position="272"/>
        <end position="290"/>
    </location>
</feature>
<keyword evidence="5 6" id="KW-0472">Membrane</keyword>
<feature type="transmembrane region" description="Helical" evidence="6">
    <location>
        <begin position="185"/>
        <end position="202"/>
    </location>
</feature>
<dbReference type="InterPro" id="IPR050638">
    <property type="entry name" value="AA-Vitamin_Transporters"/>
</dbReference>
<feature type="transmembrane region" description="Helical" evidence="6">
    <location>
        <begin position="95"/>
        <end position="116"/>
    </location>
</feature>
<dbReference type="InterPro" id="IPR037185">
    <property type="entry name" value="EmrE-like"/>
</dbReference>
<evidence type="ECO:0000256" key="5">
    <source>
        <dbReference type="ARBA" id="ARBA00023136"/>
    </source>
</evidence>
<dbReference type="EMBL" id="CP017478">
    <property type="protein sequence ID" value="AOW21375.1"/>
    <property type="molecule type" value="Genomic_DNA"/>
</dbReference>
<feature type="domain" description="EamA" evidence="7">
    <location>
        <begin position="154"/>
        <end position="290"/>
    </location>
</feature>
<evidence type="ECO:0000256" key="2">
    <source>
        <dbReference type="ARBA" id="ARBA00022475"/>
    </source>
</evidence>
<feature type="transmembrane region" description="Helical" evidence="6">
    <location>
        <begin position="153"/>
        <end position="173"/>
    </location>
</feature>
<reference evidence="8 9" key="1">
    <citation type="submission" date="2016-10" db="EMBL/GenBank/DDBJ databases">
        <title>Lutibacter sp. LPB0138, isolated from marine gastropod.</title>
        <authorList>
            <person name="Kim E."/>
            <person name="Yi H."/>
        </authorList>
    </citation>
    <scope>NUCLEOTIDE SEQUENCE [LARGE SCALE GENOMIC DNA]</scope>
    <source>
        <strain evidence="8 9">LPB0138</strain>
    </source>
</reference>
<dbReference type="InterPro" id="IPR000620">
    <property type="entry name" value="EamA_dom"/>
</dbReference>
<dbReference type="Proteomes" id="UP000176050">
    <property type="component" value="Chromosome"/>
</dbReference>
<gene>
    <name evidence="8" type="ORF">LPB138_12100</name>
</gene>
<feature type="transmembrane region" description="Helical" evidence="6">
    <location>
        <begin position="125"/>
        <end position="141"/>
    </location>
</feature>
<sequence>MKGRNLALLSAFCATLIYALNYSIAKDVMPLYIKPFGFIILRLSGALVLFWIASFFIKKEKIERKDFIPIFFAALFGAAFNMLTFFKGLSLTTPINAAVIMVTTPILVFILSLIFLQEKLIKRRIIGVVIGLIGAIILIYYGPKSAVNAPNIFLGNIYVFINASLYAFYMIIVKKLIGKYHPLTFVKWMYLFGLIIVIPFGYNELMEVEWNNMPINIYYAVLFVVIGTTFLTYLFNLLALTKLKPTTVSSFVYLQPVITTVFALLLKSDTLNIVKIVAAILIFLGVYLVSKPAKQNA</sequence>
<comment type="subcellular location">
    <subcellularLocation>
        <location evidence="1">Cell membrane</location>
        <topology evidence="1">Multi-pass membrane protein</topology>
    </subcellularLocation>
</comment>
<evidence type="ECO:0000256" key="6">
    <source>
        <dbReference type="SAM" id="Phobius"/>
    </source>
</evidence>